<dbReference type="InterPro" id="IPR000760">
    <property type="entry name" value="Inositol_monophosphatase-like"/>
</dbReference>
<gene>
    <name evidence="11" type="ORF">EK0264_17855</name>
</gene>
<feature type="binding site" evidence="9">
    <location>
        <position position="98"/>
    </location>
    <ligand>
        <name>Mg(2+)</name>
        <dbReference type="ChEBI" id="CHEBI:18420"/>
        <label>1</label>
        <note>catalytic</note>
    </ligand>
</feature>
<dbReference type="EMBL" id="CP047156">
    <property type="protein sequence ID" value="QHC01955.1"/>
    <property type="molecule type" value="Genomic_DNA"/>
</dbReference>
<dbReference type="PROSITE" id="PS00629">
    <property type="entry name" value="IMP_1"/>
    <property type="match status" value="1"/>
</dbReference>
<accession>A0A7L4YRV7</accession>
<evidence type="ECO:0000313" key="11">
    <source>
        <dbReference type="EMBL" id="QHC01955.1"/>
    </source>
</evidence>
<feature type="binding site" evidence="9">
    <location>
        <position position="80"/>
    </location>
    <ligand>
        <name>Mg(2+)</name>
        <dbReference type="ChEBI" id="CHEBI:18420"/>
        <label>1</label>
        <note>catalytic</note>
    </ligand>
</feature>
<evidence type="ECO:0000256" key="7">
    <source>
        <dbReference type="ARBA" id="ARBA00049158"/>
    </source>
</evidence>
<dbReference type="PANTHER" id="PTHR20854:SF4">
    <property type="entry name" value="INOSITOL-1-MONOPHOSPHATASE-RELATED"/>
    <property type="match status" value="1"/>
</dbReference>
<reference evidence="11 12" key="1">
    <citation type="journal article" date="2018" name="Int. J. Syst. Evol. Microbiol.">
        <title>Epidermidibacterium keratini gen. nov., sp. nov., a member of the family Sporichthyaceae, isolated from keratin epidermis.</title>
        <authorList>
            <person name="Lee D.G."/>
            <person name="Trujillo M.E."/>
            <person name="Kang S."/>
            <person name="Nam J.J."/>
            <person name="Kim Y.J."/>
        </authorList>
    </citation>
    <scope>NUCLEOTIDE SEQUENCE [LARGE SCALE GENOMIC DNA]</scope>
    <source>
        <strain evidence="11 12">EPI-7</strain>
    </source>
</reference>
<keyword evidence="6 9" id="KW-0460">Magnesium</keyword>
<comment type="catalytic activity">
    <reaction evidence="7">
        <text>L-histidinol phosphate + H2O = L-histidinol + phosphate</text>
        <dbReference type="Rhea" id="RHEA:14465"/>
        <dbReference type="ChEBI" id="CHEBI:15377"/>
        <dbReference type="ChEBI" id="CHEBI:43474"/>
        <dbReference type="ChEBI" id="CHEBI:57699"/>
        <dbReference type="ChEBI" id="CHEBI:57980"/>
        <dbReference type="EC" id="3.1.3.15"/>
    </reaction>
</comment>
<dbReference type="FunFam" id="3.30.540.10:FF:000003">
    <property type="entry name" value="Inositol-1-monophosphatase"/>
    <property type="match status" value="1"/>
</dbReference>
<dbReference type="PRINTS" id="PR00377">
    <property type="entry name" value="IMPHPHTASES"/>
</dbReference>
<dbReference type="RefSeq" id="WP_159547079.1">
    <property type="nucleotide sequence ID" value="NZ_CP047156.1"/>
</dbReference>
<dbReference type="PANTHER" id="PTHR20854">
    <property type="entry name" value="INOSITOL MONOPHOSPHATASE"/>
    <property type="match status" value="1"/>
</dbReference>
<feature type="binding site" evidence="9">
    <location>
        <position position="223"/>
    </location>
    <ligand>
        <name>Mg(2+)</name>
        <dbReference type="ChEBI" id="CHEBI:18420"/>
        <label>1</label>
        <note>catalytic</note>
    </ligand>
</feature>
<keyword evidence="4 9" id="KW-0479">Metal-binding</keyword>
<comment type="cofactor">
    <cofactor evidence="2 9 10">
        <name>Mg(2+)</name>
        <dbReference type="ChEBI" id="CHEBI:18420"/>
    </cofactor>
</comment>
<dbReference type="GO" id="GO:0004401">
    <property type="term" value="F:histidinol-phosphatase activity"/>
    <property type="evidence" value="ECO:0007669"/>
    <property type="project" value="UniProtKB-EC"/>
</dbReference>
<evidence type="ECO:0000256" key="2">
    <source>
        <dbReference type="ARBA" id="ARBA00001946"/>
    </source>
</evidence>
<dbReference type="OrthoDB" id="9772456at2"/>
<organism evidence="11 12">
    <name type="scientific">Epidermidibacterium keratini</name>
    <dbReference type="NCBI Taxonomy" id="1891644"/>
    <lineage>
        <taxon>Bacteria</taxon>
        <taxon>Bacillati</taxon>
        <taxon>Actinomycetota</taxon>
        <taxon>Actinomycetes</taxon>
        <taxon>Sporichthyales</taxon>
        <taxon>Sporichthyaceae</taxon>
        <taxon>Epidermidibacterium</taxon>
    </lineage>
</organism>
<comment type="similarity">
    <text evidence="10">Belongs to the inositol monophosphatase superfamily.</text>
</comment>
<dbReference type="Pfam" id="PF00459">
    <property type="entry name" value="Inositol_P"/>
    <property type="match status" value="1"/>
</dbReference>
<evidence type="ECO:0000256" key="9">
    <source>
        <dbReference type="PIRSR" id="PIRSR600760-2"/>
    </source>
</evidence>
<keyword evidence="5 10" id="KW-0378">Hydrolase</keyword>
<dbReference type="EC" id="3.1.3.25" evidence="10"/>
<evidence type="ECO:0000256" key="3">
    <source>
        <dbReference type="ARBA" id="ARBA00004970"/>
    </source>
</evidence>
<comment type="pathway">
    <text evidence="3">Amino-acid biosynthesis; L-histidine biosynthesis; L-histidine from 5-phospho-alpha-D-ribose 1-diphosphate: step 8/9.</text>
</comment>
<evidence type="ECO:0000256" key="6">
    <source>
        <dbReference type="ARBA" id="ARBA00022842"/>
    </source>
</evidence>
<dbReference type="GO" id="GO:0046872">
    <property type="term" value="F:metal ion binding"/>
    <property type="evidence" value="ECO:0007669"/>
    <property type="project" value="UniProtKB-KW"/>
</dbReference>
<dbReference type="InParanoid" id="A0A7L4YRV7"/>
<dbReference type="GO" id="GO:0006020">
    <property type="term" value="P:inositol metabolic process"/>
    <property type="evidence" value="ECO:0007669"/>
    <property type="project" value="TreeGrafter"/>
</dbReference>
<dbReference type="Proteomes" id="UP000463857">
    <property type="component" value="Chromosome"/>
</dbReference>
<dbReference type="SUPFAM" id="SSF56655">
    <property type="entry name" value="Carbohydrate phosphatase"/>
    <property type="match status" value="1"/>
</dbReference>
<evidence type="ECO:0000256" key="4">
    <source>
        <dbReference type="ARBA" id="ARBA00022723"/>
    </source>
</evidence>
<feature type="binding site" evidence="9">
    <location>
        <position position="99"/>
    </location>
    <ligand>
        <name>Mg(2+)</name>
        <dbReference type="ChEBI" id="CHEBI:18420"/>
        <label>1</label>
        <note>catalytic</note>
    </ligand>
</feature>
<dbReference type="FunCoup" id="A0A7L4YRV7">
    <property type="interactions" value="290"/>
</dbReference>
<evidence type="ECO:0000256" key="1">
    <source>
        <dbReference type="ARBA" id="ARBA00001033"/>
    </source>
</evidence>
<comment type="function">
    <text evidence="8">Catalyzes the dephosphorylation of histidinol-phosphate to histidinol, the direct precursor of histidine.</text>
</comment>
<proteinExistence type="inferred from homology"/>
<dbReference type="KEGG" id="eke:EK0264_17855"/>
<dbReference type="GO" id="GO:0007165">
    <property type="term" value="P:signal transduction"/>
    <property type="evidence" value="ECO:0007669"/>
    <property type="project" value="TreeGrafter"/>
</dbReference>
<feature type="binding site" evidence="9">
    <location>
        <position position="96"/>
    </location>
    <ligand>
        <name>Mg(2+)</name>
        <dbReference type="ChEBI" id="CHEBI:18420"/>
        <label>1</label>
        <note>catalytic</note>
    </ligand>
</feature>
<dbReference type="InterPro" id="IPR033942">
    <property type="entry name" value="IMPase"/>
</dbReference>
<evidence type="ECO:0000313" key="12">
    <source>
        <dbReference type="Proteomes" id="UP000463857"/>
    </source>
</evidence>
<dbReference type="CDD" id="cd01639">
    <property type="entry name" value="IMPase"/>
    <property type="match status" value="1"/>
</dbReference>
<protein>
    <recommendedName>
        <fullName evidence="10">Inositol-1-monophosphatase</fullName>
        <ecNumber evidence="10">3.1.3.25</ecNumber>
    </recommendedName>
</protein>
<evidence type="ECO:0000256" key="5">
    <source>
        <dbReference type="ARBA" id="ARBA00022801"/>
    </source>
</evidence>
<name>A0A7L4YRV7_9ACTN</name>
<evidence type="ECO:0000256" key="10">
    <source>
        <dbReference type="RuleBase" id="RU364068"/>
    </source>
</evidence>
<dbReference type="Gene3D" id="3.40.190.80">
    <property type="match status" value="1"/>
</dbReference>
<dbReference type="AlphaFoldDB" id="A0A7L4YRV7"/>
<dbReference type="Gene3D" id="3.30.540.10">
    <property type="entry name" value="Fructose-1,6-Bisphosphatase, subunit A, domain 1"/>
    <property type="match status" value="1"/>
</dbReference>
<comment type="catalytic activity">
    <reaction evidence="1 10">
        <text>a myo-inositol phosphate + H2O = myo-inositol + phosphate</text>
        <dbReference type="Rhea" id="RHEA:24056"/>
        <dbReference type="ChEBI" id="CHEBI:15377"/>
        <dbReference type="ChEBI" id="CHEBI:17268"/>
        <dbReference type="ChEBI" id="CHEBI:43474"/>
        <dbReference type="ChEBI" id="CHEBI:84139"/>
        <dbReference type="EC" id="3.1.3.25"/>
    </reaction>
</comment>
<dbReference type="InterPro" id="IPR020583">
    <property type="entry name" value="Inositol_monoP_metal-BS"/>
</dbReference>
<evidence type="ECO:0000256" key="8">
    <source>
        <dbReference type="ARBA" id="ARBA00053547"/>
    </source>
</evidence>
<dbReference type="GO" id="GO:0008934">
    <property type="term" value="F:inositol monophosphate 1-phosphatase activity"/>
    <property type="evidence" value="ECO:0007669"/>
    <property type="project" value="InterPro"/>
</dbReference>
<keyword evidence="12" id="KW-1185">Reference proteome</keyword>
<sequence length="275" mass="29509">MPAPPTSTLPDSEIDQLHELALRLATEAGTLIRDGREQATREVSTKTTRADVVTTMDRACEIFLRTEIAAQRPDDGVYGEEHDEQTGTSGVRWVIDPIDGTVNYLYGLADYAVSIAVEIGGEIVAGVVHKPQTAETFSARRGAGAFLNGERLHSSAPDALDVTLLATGFGYAAARRRQQGEVVAELLGHVRDIRRMGSAALDLCNAAAGRVDGYYEWGVHLWDVAAGALIASEAGLDVRLPEHEEGLVTAVAPSVSDEVNALVRSLIRPQWQVPS</sequence>